<gene>
    <name evidence="5" type="ORF">SAMN04488058_10195</name>
</gene>
<dbReference type="Proteomes" id="UP000199223">
    <property type="component" value="Unassembled WGS sequence"/>
</dbReference>
<dbReference type="InterPro" id="IPR051400">
    <property type="entry name" value="HAD-like_hydrolase"/>
</dbReference>
<dbReference type="EMBL" id="FNZA01000001">
    <property type="protein sequence ID" value="SEI60014.1"/>
    <property type="molecule type" value="Genomic_DNA"/>
</dbReference>
<dbReference type="PANTHER" id="PTHR46470:SF2">
    <property type="entry name" value="GLYCERALDEHYDE 3-PHOSPHATE PHOSPHATASE"/>
    <property type="match status" value="1"/>
</dbReference>
<dbReference type="STRING" id="856736.SAMN04488058_10195"/>
<keyword evidence="6" id="KW-1185">Reference proteome</keyword>
<evidence type="ECO:0000313" key="6">
    <source>
        <dbReference type="Proteomes" id="UP000199223"/>
    </source>
</evidence>
<dbReference type="InterPro" id="IPR006439">
    <property type="entry name" value="HAD-SF_hydro_IA"/>
</dbReference>
<evidence type="ECO:0000256" key="2">
    <source>
        <dbReference type="ARBA" id="ARBA00022723"/>
    </source>
</evidence>
<dbReference type="GO" id="GO:0016791">
    <property type="term" value="F:phosphatase activity"/>
    <property type="evidence" value="ECO:0007669"/>
    <property type="project" value="TreeGrafter"/>
</dbReference>
<evidence type="ECO:0000256" key="1">
    <source>
        <dbReference type="ARBA" id="ARBA00001946"/>
    </source>
</evidence>
<keyword evidence="3 5" id="KW-0378">Hydrolase</keyword>
<proteinExistence type="predicted"/>
<dbReference type="GO" id="GO:0046872">
    <property type="term" value="F:metal ion binding"/>
    <property type="evidence" value="ECO:0007669"/>
    <property type="project" value="UniProtKB-KW"/>
</dbReference>
<dbReference type="InterPro" id="IPR023214">
    <property type="entry name" value="HAD_sf"/>
</dbReference>
<evidence type="ECO:0000256" key="4">
    <source>
        <dbReference type="ARBA" id="ARBA00022842"/>
    </source>
</evidence>
<keyword evidence="2" id="KW-0479">Metal-binding</keyword>
<dbReference type="SUPFAM" id="SSF56784">
    <property type="entry name" value="HAD-like"/>
    <property type="match status" value="1"/>
</dbReference>
<dbReference type="InterPro" id="IPR036412">
    <property type="entry name" value="HAD-like_sf"/>
</dbReference>
<evidence type="ECO:0000256" key="3">
    <source>
        <dbReference type="ARBA" id="ARBA00022801"/>
    </source>
</evidence>
<keyword evidence="4" id="KW-0460">Magnesium</keyword>
<protein>
    <submittedName>
        <fullName evidence="5">Putative hydrolase of the HAD superfamily</fullName>
    </submittedName>
</protein>
<organism evidence="5 6">
    <name type="scientific">Deinococcus reticulitermitis</name>
    <dbReference type="NCBI Taxonomy" id="856736"/>
    <lineage>
        <taxon>Bacteria</taxon>
        <taxon>Thermotogati</taxon>
        <taxon>Deinococcota</taxon>
        <taxon>Deinococci</taxon>
        <taxon>Deinococcales</taxon>
        <taxon>Deinococcaceae</taxon>
        <taxon>Deinococcus</taxon>
    </lineage>
</organism>
<evidence type="ECO:0000313" key="5">
    <source>
        <dbReference type="EMBL" id="SEI60014.1"/>
    </source>
</evidence>
<dbReference type="Gene3D" id="1.10.150.520">
    <property type="match status" value="1"/>
</dbReference>
<dbReference type="PRINTS" id="PR00413">
    <property type="entry name" value="HADHALOGNASE"/>
</dbReference>
<comment type="cofactor">
    <cofactor evidence="1">
        <name>Mg(2+)</name>
        <dbReference type="ChEBI" id="CHEBI:18420"/>
    </cofactor>
</comment>
<dbReference type="Gene3D" id="3.40.50.1000">
    <property type="entry name" value="HAD superfamily/HAD-like"/>
    <property type="match status" value="1"/>
</dbReference>
<dbReference type="PANTHER" id="PTHR46470">
    <property type="entry name" value="N-ACYLNEURAMINATE-9-PHOSPHATASE"/>
    <property type="match status" value="1"/>
</dbReference>
<dbReference type="GO" id="GO:0044281">
    <property type="term" value="P:small molecule metabolic process"/>
    <property type="evidence" value="ECO:0007669"/>
    <property type="project" value="UniProtKB-ARBA"/>
</dbReference>
<name>A0A1H6S2D2_9DEIO</name>
<dbReference type="AlphaFoldDB" id="A0A1H6S2D2"/>
<dbReference type="SFLD" id="SFLDG01129">
    <property type="entry name" value="C1.5:_HAD__Beta-PGM__Phosphata"/>
    <property type="match status" value="1"/>
</dbReference>
<reference evidence="6" key="1">
    <citation type="submission" date="2016-10" db="EMBL/GenBank/DDBJ databases">
        <authorList>
            <person name="Varghese N."/>
            <person name="Submissions S."/>
        </authorList>
    </citation>
    <scope>NUCLEOTIDE SEQUENCE [LARGE SCALE GENOMIC DNA]</scope>
    <source>
        <strain evidence="6">CGMCC 1.10218</strain>
    </source>
</reference>
<dbReference type="SFLD" id="SFLDS00003">
    <property type="entry name" value="Haloacid_Dehalogenase"/>
    <property type="match status" value="1"/>
</dbReference>
<dbReference type="Pfam" id="PF00702">
    <property type="entry name" value="Hydrolase"/>
    <property type="match status" value="1"/>
</dbReference>
<sequence length="236" mass="26219">MVSGGAQGASLKAVVFDLDDTLLPEWQYVRSAYGAVARHVYRDPPRAQEARDWLWSRFLRGEHSGALNALLERAGRGEEEVGPLLEVYRAHLPAVRLNAGVRRTLSDLRGAGLKLGVISDGPLITQQRKVEALGLGDWVDEIRLTDAWGRDYWKPHARAYQDLSERWGLTGPELAYVGDNLAKDFIAPQALGWRTVCLRRRRQVHAARRAGPGGAAQVTVHSWAALDALLRSWQGE</sequence>
<accession>A0A1H6S2D2</accession>